<feature type="region of interest" description="Disordered" evidence="5">
    <location>
        <begin position="1"/>
        <end position="22"/>
    </location>
</feature>
<evidence type="ECO:0000256" key="2">
    <source>
        <dbReference type="ARBA" id="ARBA00022692"/>
    </source>
</evidence>
<feature type="transmembrane region" description="Helical" evidence="6">
    <location>
        <begin position="34"/>
        <end position="56"/>
    </location>
</feature>
<accession>A0A1B1KGW9</accession>
<dbReference type="GO" id="GO:0055085">
    <property type="term" value="P:transmembrane transport"/>
    <property type="evidence" value="ECO:0007669"/>
    <property type="project" value="InterPro"/>
</dbReference>
<feature type="transmembrane region" description="Helical" evidence="6">
    <location>
        <begin position="356"/>
        <end position="376"/>
    </location>
</feature>
<evidence type="ECO:0000256" key="6">
    <source>
        <dbReference type="SAM" id="Phobius"/>
    </source>
</evidence>
<feature type="transmembrane region" description="Helical" evidence="6">
    <location>
        <begin position="149"/>
        <end position="167"/>
    </location>
</feature>
<feature type="transmembrane region" description="Helical" evidence="6">
    <location>
        <begin position="107"/>
        <end position="129"/>
    </location>
</feature>
<evidence type="ECO:0000256" key="5">
    <source>
        <dbReference type="SAM" id="MobiDB-lite"/>
    </source>
</evidence>
<dbReference type="Gene3D" id="1.20.1740.10">
    <property type="entry name" value="Amino acid/polyamine transporter I"/>
    <property type="match status" value="1"/>
</dbReference>
<feature type="transmembrane region" description="Helical" evidence="6">
    <location>
        <begin position="68"/>
        <end position="86"/>
    </location>
</feature>
<feature type="transmembrane region" description="Helical" evidence="6">
    <location>
        <begin position="251"/>
        <end position="271"/>
    </location>
</feature>
<feature type="transmembrane region" description="Helical" evidence="6">
    <location>
        <begin position="174"/>
        <end position="192"/>
    </location>
</feature>
<keyword evidence="2 6" id="KW-0812">Transmembrane</keyword>
<dbReference type="PANTHER" id="PTHR42770:SF16">
    <property type="entry name" value="AMINO ACID PERMEASE"/>
    <property type="match status" value="1"/>
</dbReference>
<dbReference type="GO" id="GO:0016020">
    <property type="term" value="C:membrane"/>
    <property type="evidence" value="ECO:0007669"/>
    <property type="project" value="UniProtKB-SubCell"/>
</dbReference>
<dbReference type="AlphaFoldDB" id="A0A1B1KGW9"/>
<keyword evidence="4 6" id="KW-0472">Membrane</keyword>
<feature type="transmembrane region" description="Helical" evidence="6">
    <location>
        <begin position="212"/>
        <end position="231"/>
    </location>
</feature>
<reference evidence="8 9" key="1">
    <citation type="submission" date="2014-07" db="EMBL/GenBank/DDBJ databases">
        <authorList>
            <person name="Zhang J.E."/>
            <person name="Yang H."/>
            <person name="Guo J."/>
            <person name="Deng Z."/>
            <person name="Luo H."/>
            <person name="Luo M."/>
            <person name="Zhao B."/>
        </authorList>
    </citation>
    <scope>NUCLEOTIDE SEQUENCE [LARGE SCALE GENOMIC DNA]</scope>
    <source>
        <strain evidence="8 9">1CP</strain>
        <plasmid evidence="9">Plasmid pr1cp1</plasmid>
    </source>
</reference>
<name>A0A1B1KGW9_RHOOP</name>
<feature type="compositionally biased region" description="Polar residues" evidence="5">
    <location>
        <begin position="8"/>
        <end position="20"/>
    </location>
</feature>
<evidence type="ECO:0000259" key="7">
    <source>
        <dbReference type="Pfam" id="PF00324"/>
    </source>
</evidence>
<keyword evidence="8" id="KW-0614">Plasmid</keyword>
<feature type="transmembrane region" description="Helical" evidence="6">
    <location>
        <begin position="454"/>
        <end position="477"/>
    </location>
</feature>
<evidence type="ECO:0000256" key="4">
    <source>
        <dbReference type="ARBA" id="ARBA00023136"/>
    </source>
</evidence>
<evidence type="ECO:0000256" key="3">
    <source>
        <dbReference type="ARBA" id="ARBA00022989"/>
    </source>
</evidence>
<feature type="transmembrane region" description="Helical" evidence="6">
    <location>
        <begin position="382"/>
        <end position="408"/>
    </location>
</feature>
<dbReference type="EMBL" id="CP009112">
    <property type="protein sequence ID" value="ANS31873.1"/>
    <property type="molecule type" value="Genomic_DNA"/>
</dbReference>
<protein>
    <submittedName>
        <fullName evidence="8">Amino acid permease-associated region</fullName>
    </submittedName>
</protein>
<evidence type="ECO:0000313" key="9">
    <source>
        <dbReference type="Proteomes" id="UP000186108"/>
    </source>
</evidence>
<comment type="subcellular location">
    <subcellularLocation>
        <location evidence="1">Membrane</location>
        <topology evidence="1">Multi-pass membrane protein</topology>
    </subcellularLocation>
</comment>
<gene>
    <name evidence="8" type="ORF">R1CP_36335</name>
</gene>
<feature type="transmembrane region" description="Helical" evidence="6">
    <location>
        <begin position="420"/>
        <end position="442"/>
    </location>
</feature>
<dbReference type="PIRSF" id="PIRSF006060">
    <property type="entry name" value="AA_transporter"/>
    <property type="match status" value="1"/>
</dbReference>
<proteinExistence type="predicted"/>
<dbReference type="PANTHER" id="PTHR42770">
    <property type="entry name" value="AMINO ACID TRANSPORTER-RELATED"/>
    <property type="match status" value="1"/>
</dbReference>
<evidence type="ECO:0000256" key="1">
    <source>
        <dbReference type="ARBA" id="ARBA00004141"/>
    </source>
</evidence>
<organism evidence="8 9">
    <name type="scientific">Rhodococcus opacus</name>
    <name type="common">Nocardia opaca</name>
    <dbReference type="NCBI Taxonomy" id="37919"/>
    <lineage>
        <taxon>Bacteria</taxon>
        <taxon>Bacillati</taxon>
        <taxon>Actinomycetota</taxon>
        <taxon>Actinomycetes</taxon>
        <taxon>Mycobacteriales</taxon>
        <taxon>Nocardiaceae</taxon>
        <taxon>Rhodococcus</taxon>
    </lineage>
</organism>
<dbReference type="Pfam" id="PF00324">
    <property type="entry name" value="AA_permease"/>
    <property type="match status" value="1"/>
</dbReference>
<sequence length="493" mass="51765">MTAEMSANKMTTAASPTSTSGEHRLSGNMGTAGVAFTVLAFNAPLAATVGFVPVIVGVGNQLGAPVTYLAAGALVMLFAVGFTTMSRHLPNPGAFYAYITAGLGREAGLGASFLALFLYIFMVVGGYIFGGIALNSLVHHSFHGPDIPWWAWVLVLQAVVGLLGYFKVDISAKVLSLIMCGEVVIVAIWNAVVLFDGGPEGLTATSFSSSSIFSGSVGLALLFGITCFTGFEATAIFRDEVRDPEKTIPRATYIAVATMASMYALAAYVLITGYGPSSVVDATAADPAGSVLASYQTYLGSVAVHVVSILLCTSIFASILTMHNVTARYVHSLSVDQVLPSSLGHVHPRHGSPYRASLLTSAVAVVFLATLGLAQVSMTSLYATLIGIGGYALIVLLLLTSIAIPGYFMRRRPEGVRLHAWKMIVSPLLAAAGFAFALYLATDNIVLLTGQSQTVSNLVLALAYGTFVLGFVVALVLRRRRPATYARIGRQDP</sequence>
<dbReference type="InterPro" id="IPR004841">
    <property type="entry name" value="AA-permease/SLC12A_dom"/>
</dbReference>
<geneLocation type="plasmid" evidence="9">
    <name>pr1cp1</name>
</geneLocation>
<feature type="domain" description="Amino acid permease/ SLC12A" evidence="7">
    <location>
        <begin position="57"/>
        <end position="471"/>
    </location>
</feature>
<evidence type="ECO:0000313" key="8">
    <source>
        <dbReference type="EMBL" id="ANS31873.1"/>
    </source>
</evidence>
<feature type="transmembrane region" description="Helical" evidence="6">
    <location>
        <begin position="298"/>
        <end position="320"/>
    </location>
</feature>
<dbReference type="PATRIC" id="fig|37919.13.peg.7654"/>
<dbReference type="Proteomes" id="UP000186108">
    <property type="component" value="Plasmid pR1CP1"/>
</dbReference>
<keyword evidence="3 6" id="KW-1133">Transmembrane helix</keyword>
<dbReference type="InterPro" id="IPR050367">
    <property type="entry name" value="APC_superfamily"/>
</dbReference>
<dbReference type="RefSeq" id="WP_231137980.1">
    <property type="nucleotide sequence ID" value="NZ_CP009112.1"/>
</dbReference>